<dbReference type="Pfam" id="PF13439">
    <property type="entry name" value="Glyco_transf_4"/>
    <property type="match status" value="1"/>
</dbReference>
<proteinExistence type="predicted"/>
<dbReference type="SUPFAM" id="SSF53756">
    <property type="entry name" value="UDP-Glycosyltransferase/glycogen phosphorylase"/>
    <property type="match status" value="1"/>
</dbReference>
<dbReference type="InterPro" id="IPR028098">
    <property type="entry name" value="Glyco_trans_4-like_N"/>
</dbReference>
<dbReference type="PANTHER" id="PTHR46401">
    <property type="entry name" value="GLYCOSYLTRANSFERASE WBBK-RELATED"/>
    <property type="match status" value="1"/>
</dbReference>
<dbReference type="Gene3D" id="3.40.50.2000">
    <property type="entry name" value="Glycogen Phosphorylase B"/>
    <property type="match status" value="2"/>
</dbReference>
<gene>
    <name evidence="4" type="ORF">A2363_04800</name>
</gene>
<dbReference type="AlphaFoldDB" id="A0A1F6BC65"/>
<evidence type="ECO:0000313" key="4">
    <source>
        <dbReference type="EMBL" id="OGG34490.1"/>
    </source>
</evidence>
<dbReference type="PANTHER" id="PTHR46401:SF2">
    <property type="entry name" value="GLYCOSYLTRANSFERASE WBBK-RELATED"/>
    <property type="match status" value="1"/>
</dbReference>
<evidence type="ECO:0000259" key="3">
    <source>
        <dbReference type="Pfam" id="PF13439"/>
    </source>
</evidence>
<dbReference type="Proteomes" id="UP000176186">
    <property type="component" value="Unassembled WGS sequence"/>
</dbReference>
<name>A0A1F6BC65_9BACT</name>
<dbReference type="STRING" id="1798401.A2363_04800"/>
<comment type="caution">
    <text evidence="4">The sequence shown here is derived from an EMBL/GenBank/DDBJ whole genome shotgun (WGS) entry which is preliminary data.</text>
</comment>
<reference evidence="4 5" key="1">
    <citation type="journal article" date="2016" name="Nat. Commun.">
        <title>Thousands of microbial genomes shed light on interconnected biogeochemical processes in an aquifer system.</title>
        <authorList>
            <person name="Anantharaman K."/>
            <person name="Brown C.T."/>
            <person name="Hug L.A."/>
            <person name="Sharon I."/>
            <person name="Castelle C.J."/>
            <person name="Probst A.J."/>
            <person name="Thomas B.C."/>
            <person name="Singh A."/>
            <person name="Wilkins M.J."/>
            <person name="Karaoz U."/>
            <person name="Brodie E.L."/>
            <person name="Williams K.H."/>
            <person name="Hubbard S.S."/>
            <person name="Banfield J.F."/>
        </authorList>
    </citation>
    <scope>NUCLEOTIDE SEQUENCE [LARGE SCALE GENOMIC DNA]</scope>
</reference>
<evidence type="ECO:0000313" key="5">
    <source>
        <dbReference type="Proteomes" id="UP000176186"/>
    </source>
</evidence>
<feature type="domain" description="Glycosyltransferase subfamily 4-like N-terminal" evidence="3">
    <location>
        <begin position="17"/>
        <end position="166"/>
    </location>
</feature>
<evidence type="ECO:0008006" key="6">
    <source>
        <dbReference type="Google" id="ProtNLM"/>
    </source>
</evidence>
<sequence length="360" mass="41058">MNIGIDGYEANVASRVGIGQYAFEILNHLYPLTQKHNVTVFLPDAPRTGFPPERANWHYRVAGPSKLWTFIGLPLAMAREHLDVMYSPTHYIPRFTKVTRVMAIMDISYLKYPELFRTKDLYQLREWTAYSVRHATKIITISQSSKNDIIKAYRVPERCVVVAYPGLRMKHDVMTKTPKNYILSVGTIQPRKNYVRLIEAFSIFIKQNRQKFSDLKLIIIGKKGWLYEPIFAAPKKFGIEDRVKFMDFVPDAALPSYYKHALCFALPSLYEGFGLPVLEAMSYKCPVVVSNVSSLPEIAGKAGIYVDPTNVQDIARGLLTAVRQRNLIQGKNRINAGVTETRKFTWEKAAKETLTALETI</sequence>
<accession>A0A1F6BC65</accession>
<dbReference type="GO" id="GO:0016757">
    <property type="term" value="F:glycosyltransferase activity"/>
    <property type="evidence" value="ECO:0007669"/>
    <property type="project" value="InterPro"/>
</dbReference>
<organism evidence="4 5">
    <name type="scientific">Candidatus Gottesmanbacteria bacterium RIFOXYB1_FULL_47_11</name>
    <dbReference type="NCBI Taxonomy" id="1798401"/>
    <lineage>
        <taxon>Bacteria</taxon>
        <taxon>Candidatus Gottesmaniibacteriota</taxon>
    </lineage>
</organism>
<feature type="domain" description="Glycosyl transferase family 1" evidence="2">
    <location>
        <begin position="176"/>
        <end position="325"/>
    </location>
</feature>
<dbReference type="GO" id="GO:0009103">
    <property type="term" value="P:lipopolysaccharide biosynthetic process"/>
    <property type="evidence" value="ECO:0007669"/>
    <property type="project" value="TreeGrafter"/>
</dbReference>
<dbReference type="EMBL" id="MFKE01000028">
    <property type="protein sequence ID" value="OGG34490.1"/>
    <property type="molecule type" value="Genomic_DNA"/>
</dbReference>
<dbReference type="FunFam" id="3.40.50.2000:FF:000119">
    <property type="entry name" value="Glycosyl transferase group 1"/>
    <property type="match status" value="1"/>
</dbReference>
<protein>
    <recommendedName>
        <fullName evidence="6">Glycosyl transferase family 1 domain-containing protein</fullName>
    </recommendedName>
</protein>
<dbReference type="Pfam" id="PF00534">
    <property type="entry name" value="Glycos_transf_1"/>
    <property type="match status" value="1"/>
</dbReference>
<keyword evidence="1" id="KW-0808">Transferase</keyword>
<evidence type="ECO:0000259" key="2">
    <source>
        <dbReference type="Pfam" id="PF00534"/>
    </source>
</evidence>
<evidence type="ECO:0000256" key="1">
    <source>
        <dbReference type="ARBA" id="ARBA00022679"/>
    </source>
</evidence>
<dbReference type="CDD" id="cd03809">
    <property type="entry name" value="GT4_MtfB-like"/>
    <property type="match status" value="1"/>
</dbReference>
<dbReference type="InterPro" id="IPR001296">
    <property type="entry name" value="Glyco_trans_1"/>
</dbReference>